<gene>
    <name evidence="1" type="ORF">BCONGLO52_24350</name>
</gene>
<sequence length="57" mass="6307">MLRPRPSRCYYPDSACFLTTSGPRWGTLLRPRNGVATSGGRGCVLWEHCPGTNRRAA</sequence>
<accession>A0ABQ5RI75</accession>
<keyword evidence="2" id="KW-1185">Reference proteome</keyword>
<protein>
    <submittedName>
        <fullName evidence="1">Uncharacterized protein</fullName>
    </submittedName>
</protein>
<reference evidence="1" key="1">
    <citation type="submission" date="2022-12" db="EMBL/GenBank/DDBJ databases">
        <title>Reference genome sequencing for broad-spectrum identification of bacterial and archaeal isolates by mass spectrometry.</title>
        <authorList>
            <person name="Sekiguchi Y."/>
            <person name="Tourlousse D.M."/>
        </authorList>
    </citation>
    <scope>NUCLEOTIDE SEQUENCE</scope>
    <source>
        <strain evidence="1">5-2</strain>
    </source>
</reference>
<name>A0ABQ5RI75_9MICO</name>
<evidence type="ECO:0000313" key="2">
    <source>
        <dbReference type="Proteomes" id="UP001144451"/>
    </source>
</evidence>
<organism evidence="1 2">
    <name type="scientific">Brachybacterium conglomeratum</name>
    <dbReference type="NCBI Taxonomy" id="47846"/>
    <lineage>
        <taxon>Bacteria</taxon>
        <taxon>Bacillati</taxon>
        <taxon>Actinomycetota</taxon>
        <taxon>Actinomycetes</taxon>
        <taxon>Micrococcales</taxon>
        <taxon>Dermabacteraceae</taxon>
        <taxon>Brachybacterium</taxon>
    </lineage>
</organism>
<proteinExistence type="predicted"/>
<comment type="caution">
    <text evidence="1">The sequence shown here is derived from an EMBL/GenBank/DDBJ whole genome shotgun (WGS) entry which is preliminary data.</text>
</comment>
<dbReference type="Proteomes" id="UP001144451">
    <property type="component" value="Unassembled WGS sequence"/>
</dbReference>
<dbReference type="EMBL" id="BSDQ01000001">
    <property type="protein sequence ID" value="GLI31594.1"/>
    <property type="molecule type" value="Genomic_DNA"/>
</dbReference>
<evidence type="ECO:0000313" key="1">
    <source>
        <dbReference type="EMBL" id="GLI31594.1"/>
    </source>
</evidence>